<evidence type="ECO:0000313" key="3">
    <source>
        <dbReference type="EMBL" id="ANY66818.1"/>
    </source>
</evidence>
<keyword evidence="1" id="KW-0479">Metal-binding</keyword>
<reference evidence="3" key="1">
    <citation type="submission" date="2016-08" db="EMBL/GenBank/DDBJ databases">
        <title>Complete Genome Seqeunce of Paenibacillus sp. BIHB 4019 from tea rhizoplane.</title>
        <authorList>
            <person name="Thakur R."/>
            <person name="Swarnkar M.K."/>
            <person name="Gulati A."/>
        </authorList>
    </citation>
    <scope>NUCLEOTIDE SEQUENCE [LARGE SCALE GENOMIC DNA]</scope>
    <source>
        <strain evidence="3">BIHB4019</strain>
    </source>
</reference>
<dbReference type="AlphaFoldDB" id="A0A1B2DGH7"/>
<feature type="domain" description="Fumarylacetoacetase-like C-terminal" evidence="2">
    <location>
        <begin position="86"/>
        <end position="285"/>
    </location>
</feature>
<accession>A0A1B2DGH7</accession>
<sequence length="292" mass="32383">MKLVTIHYEGIAQACINMDDRYVLLQTINQLEQTDWPIHLFDLLQEGQLDALTAWYSTVGREKLGAMESVPKEAIMPAPLYRHPRKIWGIGMNYVKETAEREKLFAEADPVSFMKPDTSLIGPNRAIELPAHQTEHVTAEAELALIIGRTCKNITEAEALDCVAGFAVSVDVTAADIHAKHQRFLTRAKSFDTFFGFGSELITSDEIADLSQLEVETWHNGELAHRNVLANMIYQPAYLVAFHSQVMTLLPGDVILTGTPGAVVLRDGDIIEARIPGFEPLKHPVKASAPLN</sequence>
<organism evidence="3">
    <name type="scientific">Paenibacillus sp. BIHB 4019</name>
    <dbReference type="NCBI Taxonomy" id="1870819"/>
    <lineage>
        <taxon>Bacteria</taxon>
        <taxon>Bacillati</taxon>
        <taxon>Bacillota</taxon>
        <taxon>Bacilli</taxon>
        <taxon>Bacillales</taxon>
        <taxon>Paenibacillaceae</taxon>
        <taxon>Paenibacillus</taxon>
    </lineage>
</organism>
<protein>
    <submittedName>
        <fullName evidence="3">Fumarylacetoacetate hydrolase</fullName>
    </submittedName>
</protein>
<dbReference type="GO" id="GO:0016787">
    <property type="term" value="F:hydrolase activity"/>
    <property type="evidence" value="ECO:0007669"/>
    <property type="project" value="UniProtKB-KW"/>
</dbReference>
<dbReference type="InterPro" id="IPR011234">
    <property type="entry name" value="Fumarylacetoacetase-like_C"/>
</dbReference>
<dbReference type="RefSeq" id="WP_099518111.1">
    <property type="nucleotide sequence ID" value="NZ_CP016808.1"/>
</dbReference>
<dbReference type="InterPro" id="IPR036663">
    <property type="entry name" value="Fumarylacetoacetase_C_sf"/>
</dbReference>
<gene>
    <name evidence="3" type="ORF">BBD42_10345</name>
</gene>
<dbReference type="Gene3D" id="3.90.850.10">
    <property type="entry name" value="Fumarylacetoacetase-like, C-terminal domain"/>
    <property type="match status" value="1"/>
</dbReference>
<dbReference type="SUPFAM" id="SSF56529">
    <property type="entry name" value="FAH"/>
    <property type="match status" value="1"/>
</dbReference>
<evidence type="ECO:0000256" key="1">
    <source>
        <dbReference type="ARBA" id="ARBA00022723"/>
    </source>
</evidence>
<dbReference type="GO" id="GO:0046872">
    <property type="term" value="F:metal ion binding"/>
    <property type="evidence" value="ECO:0007669"/>
    <property type="project" value="UniProtKB-KW"/>
</dbReference>
<proteinExistence type="predicted"/>
<dbReference type="PANTHER" id="PTHR11820">
    <property type="entry name" value="ACYLPYRUVASE"/>
    <property type="match status" value="1"/>
</dbReference>
<dbReference type="Pfam" id="PF01557">
    <property type="entry name" value="FAA_hydrolase"/>
    <property type="match status" value="1"/>
</dbReference>
<name>A0A1B2DGH7_9BACL</name>
<keyword evidence="3" id="KW-0378">Hydrolase</keyword>
<evidence type="ECO:0000259" key="2">
    <source>
        <dbReference type="Pfam" id="PF01557"/>
    </source>
</evidence>
<dbReference type="PANTHER" id="PTHR11820:SF112">
    <property type="entry name" value="FUMARYLACETOACETATE HYDROLASE FAMILY PROTEIN (AFU_ORTHOLOGUE AFUA_1G02370)-RELATED"/>
    <property type="match status" value="1"/>
</dbReference>
<dbReference type="EMBL" id="CP016808">
    <property type="protein sequence ID" value="ANY66818.1"/>
    <property type="molecule type" value="Genomic_DNA"/>
</dbReference>